<dbReference type="EMBL" id="LAZR01010764">
    <property type="protein sequence ID" value="KKM65209.1"/>
    <property type="molecule type" value="Genomic_DNA"/>
</dbReference>
<accession>A0A0F9J620</accession>
<evidence type="ECO:0000256" key="1">
    <source>
        <dbReference type="SAM" id="Phobius"/>
    </source>
</evidence>
<reference evidence="2" key="1">
    <citation type="journal article" date="2015" name="Nature">
        <title>Complex archaea that bridge the gap between prokaryotes and eukaryotes.</title>
        <authorList>
            <person name="Spang A."/>
            <person name="Saw J.H."/>
            <person name="Jorgensen S.L."/>
            <person name="Zaremba-Niedzwiedzka K."/>
            <person name="Martijn J."/>
            <person name="Lind A.E."/>
            <person name="van Eijk R."/>
            <person name="Schleper C."/>
            <person name="Guy L."/>
            <person name="Ettema T.J."/>
        </authorList>
    </citation>
    <scope>NUCLEOTIDE SEQUENCE</scope>
</reference>
<proteinExistence type="predicted"/>
<feature type="transmembrane region" description="Helical" evidence="1">
    <location>
        <begin position="6"/>
        <end position="26"/>
    </location>
</feature>
<name>A0A0F9J620_9ZZZZ</name>
<organism evidence="2">
    <name type="scientific">marine sediment metagenome</name>
    <dbReference type="NCBI Taxonomy" id="412755"/>
    <lineage>
        <taxon>unclassified sequences</taxon>
        <taxon>metagenomes</taxon>
        <taxon>ecological metagenomes</taxon>
    </lineage>
</organism>
<keyword evidence="1" id="KW-0812">Transmembrane</keyword>
<evidence type="ECO:0000313" key="2">
    <source>
        <dbReference type="EMBL" id="KKM65209.1"/>
    </source>
</evidence>
<dbReference type="AlphaFoldDB" id="A0A0F9J620"/>
<feature type="transmembrane region" description="Helical" evidence="1">
    <location>
        <begin position="38"/>
        <end position="66"/>
    </location>
</feature>
<evidence type="ECO:0008006" key="3">
    <source>
        <dbReference type="Google" id="ProtNLM"/>
    </source>
</evidence>
<feature type="transmembrane region" description="Helical" evidence="1">
    <location>
        <begin position="72"/>
        <end position="94"/>
    </location>
</feature>
<protein>
    <recommendedName>
        <fullName evidence="3">DUF5658 domain-containing protein</fullName>
    </recommendedName>
</protein>
<keyword evidence="1" id="KW-1133">Transmembrane helix</keyword>
<sequence length="95" mass="10638">MTVRVWLTLAIFYKIIDVFSTSYLIATRGISIEANPFVYGMLWAYGSVTALITNALIFSLLVLVIYKHREKGLLIVATCMQMVIAMITTAAIFIN</sequence>
<gene>
    <name evidence="2" type="ORF">LCGC14_1493580</name>
</gene>
<keyword evidence="1" id="KW-0472">Membrane</keyword>
<comment type="caution">
    <text evidence="2">The sequence shown here is derived from an EMBL/GenBank/DDBJ whole genome shotgun (WGS) entry which is preliminary data.</text>
</comment>